<protein>
    <recommendedName>
        <fullName evidence="3">Terpene synthase</fullName>
    </recommendedName>
</protein>
<organism evidence="1 2">
    <name type="scientific">Streptomyces alanosinicus</name>
    <dbReference type="NCBI Taxonomy" id="68171"/>
    <lineage>
        <taxon>Bacteria</taxon>
        <taxon>Bacillati</taxon>
        <taxon>Actinomycetota</taxon>
        <taxon>Actinomycetes</taxon>
        <taxon>Kitasatosporales</taxon>
        <taxon>Streptomycetaceae</taxon>
        <taxon>Streptomyces</taxon>
    </lineage>
</organism>
<dbReference type="AlphaFoldDB" id="A0A918YRN7"/>
<dbReference type="SUPFAM" id="SSF48576">
    <property type="entry name" value="Terpenoid synthases"/>
    <property type="match status" value="1"/>
</dbReference>
<dbReference type="Gene3D" id="1.10.600.10">
    <property type="entry name" value="Farnesyl Diphosphate Synthase"/>
    <property type="match status" value="1"/>
</dbReference>
<dbReference type="Proteomes" id="UP000655443">
    <property type="component" value="Unassembled WGS sequence"/>
</dbReference>
<dbReference type="Pfam" id="PF19086">
    <property type="entry name" value="Terpene_syn_C_2"/>
    <property type="match status" value="1"/>
</dbReference>
<dbReference type="RefSeq" id="WP_189958348.1">
    <property type="nucleotide sequence ID" value="NZ_BMVG01000037.1"/>
</dbReference>
<name>A0A918YRN7_9ACTN</name>
<sequence>MSAVRLPPFYLPAPELLSPHAEMVDREAARWLDRFALGPDRCDALSRAEVGSLAAALAPCGELAPLQLIADFLMWNIAFDDECCDEGPLSSRPLELADMMIRLLRVVESPEIPPSGHYDEALYDLRTRLSKHGSPAQVARWTEAVRAWFLAELWKAGNVARGVVPTLSDFLVQRLYSGGGFVCTVMVSIAEGYEVPEQVMADRRIRALTEMAILAGNGYTDITSHARERHDGQGSHNLVDVLCREQECGPERGLVLAADLLNRVTALFVRLRDDVATTADDTLRRYLASLSCYVSAAARWTLTSARYRYPSQQALGPAFEPGGWVGAPEDTTPLPIPSMAWWWQHDPLSEPAPRAAPPPQ</sequence>
<accession>A0A918YRN7</accession>
<evidence type="ECO:0000313" key="1">
    <source>
        <dbReference type="EMBL" id="GHE12922.1"/>
    </source>
</evidence>
<evidence type="ECO:0000313" key="2">
    <source>
        <dbReference type="Proteomes" id="UP000655443"/>
    </source>
</evidence>
<comment type="caution">
    <text evidence="1">The sequence shown here is derived from an EMBL/GenBank/DDBJ whole genome shotgun (WGS) entry which is preliminary data.</text>
</comment>
<dbReference type="InterPro" id="IPR008949">
    <property type="entry name" value="Isoprenoid_synthase_dom_sf"/>
</dbReference>
<keyword evidence="2" id="KW-1185">Reference proteome</keyword>
<proteinExistence type="predicted"/>
<gene>
    <name evidence="1" type="ORF">GCM10010339_78160</name>
</gene>
<reference evidence="1" key="2">
    <citation type="submission" date="2020-09" db="EMBL/GenBank/DDBJ databases">
        <authorList>
            <person name="Sun Q."/>
            <person name="Ohkuma M."/>
        </authorList>
    </citation>
    <scope>NUCLEOTIDE SEQUENCE</scope>
    <source>
        <strain evidence="1">JCM 4714</strain>
    </source>
</reference>
<evidence type="ECO:0008006" key="3">
    <source>
        <dbReference type="Google" id="ProtNLM"/>
    </source>
</evidence>
<reference evidence="1" key="1">
    <citation type="journal article" date="2014" name="Int. J. Syst. Evol. Microbiol.">
        <title>Complete genome sequence of Corynebacterium casei LMG S-19264T (=DSM 44701T), isolated from a smear-ripened cheese.</title>
        <authorList>
            <consortium name="US DOE Joint Genome Institute (JGI-PGF)"/>
            <person name="Walter F."/>
            <person name="Albersmeier A."/>
            <person name="Kalinowski J."/>
            <person name="Ruckert C."/>
        </authorList>
    </citation>
    <scope>NUCLEOTIDE SEQUENCE</scope>
    <source>
        <strain evidence="1">JCM 4714</strain>
    </source>
</reference>
<dbReference type="EMBL" id="BMVG01000037">
    <property type="protein sequence ID" value="GHE12922.1"/>
    <property type="molecule type" value="Genomic_DNA"/>
</dbReference>